<dbReference type="Gene3D" id="3.40.710.10">
    <property type="entry name" value="DD-peptidase/beta-lactamase superfamily"/>
    <property type="match status" value="1"/>
</dbReference>
<dbReference type="Proteomes" id="UP000229834">
    <property type="component" value="Unassembled WGS sequence"/>
</dbReference>
<keyword evidence="1" id="KW-1133">Transmembrane helix</keyword>
<organism evidence="2 3">
    <name type="scientific">Candidatus Zambryskibacteria bacterium CG11_big_fil_rev_8_21_14_0_20_40_24</name>
    <dbReference type="NCBI Taxonomy" id="1975116"/>
    <lineage>
        <taxon>Bacteria</taxon>
        <taxon>Candidatus Zambryskiibacteriota</taxon>
    </lineage>
</organism>
<protein>
    <recommendedName>
        <fullName evidence="4">Peptidase S11 D-alanyl-D-alanine carboxypeptidase A N-terminal domain-containing protein</fullName>
    </recommendedName>
</protein>
<gene>
    <name evidence="2" type="ORF">COV95_02530</name>
</gene>
<evidence type="ECO:0000313" key="2">
    <source>
        <dbReference type="EMBL" id="PIQ66735.1"/>
    </source>
</evidence>
<reference evidence="2 3" key="1">
    <citation type="submission" date="2017-09" db="EMBL/GenBank/DDBJ databases">
        <title>Depth-based differentiation of microbial function through sediment-hosted aquifers and enrichment of novel symbionts in the deep terrestrial subsurface.</title>
        <authorList>
            <person name="Probst A.J."/>
            <person name="Ladd B."/>
            <person name="Jarett J.K."/>
            <person name="Geller-Mcgrath D.E."/>
            <person name="Sieber C.M."/>
            <person name="Emerson J.B."/>
            <person name="Anantharaman K."/>
            <person name="Thomas B.C."/>
            <person name="Malmstrom R."/>
            <person name="Stieglmeier M."/>
            <person name="Klingl A."/>
            <person name="Woyke T."/>
            <person name="Ryan C.M."/>
            <person name="Banfield J.F."/>
        </authorList>
    </citation>
    <scope>NUCLEOTIDE SEQUENCE [LARGE SCALE GENOMIC DNA]</scope>
    <source>
        <strain evidence="2">CG11_big_fil_rev_8_21_14_0_20_40_24</strain>
    </source>
</reference>
<evidence type="ECO:0008006" key="4">
    <source>
        <dbReference type="Google" id="ProtNLM"/>
    </source>
</evidence>
<keyword evidence="1" id="KW-0812">Transmembrane</keyword>
<dbReference type="InterPro" id="IPR012338">
    <property type="entry name" value="Beta-lactam/transpept-like"/>
</dbReference>
<dbReference type="SUPFAM" id="SSF56601">
    <property type="entry name" value="beta-lactamase/transpeptidase-like"/>
    <property type="match status" value="1"/>
</dbReference>
<name>A0A2H0K673_9BACT</name>
<sequence length="137" mass="15270">MEENEAKFKKELESKKIINLGLLSALILGSIFLISFYTARKINPKNDSGIVKKETNNPFIGTTIEGRGAIVWDIVNQEALFEKNSNLSMPLASIAKVVMALTAIDLVPQSTIIQINKEFLNEEGDSGLFVDEKWKLK</sequence>
<proteinExistence type="predicted"/>
<feature type="transmembrane region" description="Helical" evidence="1">
    <location>
        <begin position="17"/>
        <end position="37"/>
    </location>
</feature>
<feature type="non-terminal residue" evidence="2">
    <location>
        <position position="137"/>
    </location>
</feature>
<keyword evidence="1" id="KW-0472">Membrane</keyword>
<evidence type="ECO:0000313" key="3">
    <source>
        <dbReference type="Proteomes" id="UP000229834"/>
    </source>
</evidence>
<comment type="caution">
    <text evidence="2">The sequence shown here is derived from an EMBL/GenBank/DDBJ whole genome shotgun (WGS) entry which is preliminary data.</text>
</comment>
<accession>A0A2H0K673</accession>
<evidence type="ECO:0000256" key="1">
    <source>
        <dbReference type="SAM" id="Phobius"/>
    </source>
</evidence>
<dbReference type="EMBL" id="PCVC01000069">
    <property type="protein sequence ID" value="PIQ66735.1"/>
    <property type="molecule type" value="Genomic_DNA"/>
</dbReference>
<dbReference type="AlphaFoldDB" id="A0A2H0K673"/>